<feature type="transmembrane region" description="Helical" evidence="23">
    <location>
        <begin position="671"/>
        <end position="693"/>
    </location>
</feature>
<dbReference type="SMART" id="SM00220">
    <property type="entry name" value="S_TKc"/>
    <property type="match status" value="1"/>
</dbReference>
<dbReference type="Gene3D" id="3.30.200.20">
    <property type="entry name" value="Phosphorylase Kinase, domain 1"/>
    <property type="match status" value="1"/>
</dbReference>
<dbReference type="InterPro" id="IPR051716">
    <property type="entry name" value="Plant_RL_S/T_kinase"/>
</dbReference>
<evidence type="ECO:0000256" key="14">
    <source>
        <dbReference type="ARBA" id="ARBA00022777"/>
    </source>
</evidence>
<dbReference type="EMBL" id="JBFOLJ010000001">
    <property type="protein sequence ID" value="KAL2555364.1"/>
    <property type="molecule type" value="Genomic_DNA"/>
</dbReference>
<evidence type="ECO:0000256" key="7">
    <source>
        <dbReference type="ARBA" id="ARBA00022553"/>
    </source>
</evidence>
<evidence type="ECO:0000256" key="6">
    <source>
        <dbReference type="ARBA" id="ARBA00022527"/>
    </source>
</evidence>
<comment type="catalytic activity">
    <reaction evidence="21">
        <text>L-seryl-[protein] + ATP = O-phospho-L-seryl-[protein] + ADP + H(+)</text>
        <dbReference type="Rhea" id="RHEA:17989"/>
        <dbReference type="Rhea" id="RHEA-COMP:9863"/>
        <dbReference type="Rhea" id="RHEA-COMP:11604"/>
        <dbReference type="ChEBI" id="CHEBI:15378"/>
        <dbReference type="ChEBI" id="CHEBI:29999"/>
        <dbReference type="ChEBI" id="CHEBI:30616"/>
        <dbReference type="ChEBI" id="CHEBI:83421"/>
        <dbReference type="ChEBI" id="CHEBI:456216"/>
        <dbReference type="EC" id="2.7.11.1"/>
    </reaction>
</comment>
<keyword evidence="14" id="KW-0418">Kinase</keyword>
<comment type="similarity">
    <text evidence="3">Belongs to the protein kinase superfamily. Ser/Thr protein kinase family.</text>
</comment>
<keyword evidence="18" id="KW-0675">Receptor</keyword>
<evidence type="ECO:0000313" key="26">
    <source>
        <dbReference type="Proteomes" id="UP001604277"/>
    </source>
</evidence>
<name>A0ABD1X0E1_9LAMI</name>
<dbReference type="Pfam" id="PF00560">
    <property type="entry name" value="LRR_1"/>
    <property type="match status" value="10"/>
</dbReference>
<dbReference type="FunFam" id="1.10.510.10:FF:000358">
    <property type="entry name" value="Putative leucine-rich repeat receptor-like serine/threonine-protein kinase"/>
    <property type="match status" value="1"/>
</dbReference>
<evidence type="ECO:0000256" key="21">
    <source>
        <dbReference type="ARBA" id="ARBA00048679"/>
    </source>
</evidence>
<organism evidence="25 26">
    <name type="scientific">Forsythia ovata</name>
    <dbReference type="NCBI Taxonomy" id="205694"/>
    <lineage>
        <taxon>Eukaryota</taxon>
        <taxon>Viridiplantae</taxon>
        <taxon>Streptophyta</taxon>
        <taxon>Embryophyta</taxon>
        <taxon>Tracheophyta</taxon>
        <taxon>Spermatophyta</taxon>
        <taxon>Magnoliopsida</taxon>
        <taxon>eudicotyledons</taxon>
        <taxon>Gunneridae</taxon>
        <taxon>Pentapetalae</taxon>
        <taxon>asterids</taxon>
        <taxon>lamiids</taxon>
        <taxon>Lamiales</taxon>
        <taxon>Oleaceae</taxon>
        <taxon>Forsythieae</taxon>
        <taxon>Forsythia</taxon>
    </lineage>
</organism>
<feature type="binding site" evidence="22">
    <location>
        <position position="753"/>
    </location>
    <ligand>
        <name>ATP</name>
        <dbReference type="ChEBI" id="CHEBI:30616"/>
    </ligand>
</feature>
<keyword evidence="7" id="KW-0597">Phosphoprotein</keyword>
<evidence type="ECO:0000259" key="24">
    <source>
        <dbReference type="PROSITE" id="PS50011"/>
    </source>
</evidence>
<feature type="domain" description="Protein kinase" evidence="24">
    <location>
        <begin position="724"/>
        <end position="1036"/>
    </location>
</feature>
<gene>
    <name evidence="25" type="ORF">Fot_00103</name>
</gene>
<comment type="catalytic activity">
    <reaction evidence="20">
        <text>L-threonyl-[protein] + ATP = O-phospho-L-threonyl-[protein] + ADP + H(+)</text>
        <dbReference type="Rhea" id="RHEA:46608"/>
        <dbReference type="Rhea" id="RHEA-COMP:11060"/>
        <dbReference type="Rhea" id="RHEA-COMP:11605"/>
        <dbReference type="ChEBI" id="CHEBI:15378"/>
        <dbReference type="ChEBI" id="CHEBI:30013"/>
        <dbReference type="ChEBI" id="CHEBI:30616"/>
        <dbReference type="ChEBI" id="CHEBI:61977"/>
        <dbReference type="ChEBI" id="CHEBI:456216"/>
        <dbReference type="EC" id="2.7.11.1"/>
    </reaction>
</comment>
<dbReference type="GO" id="GO:0006952">
    <property type="term" value="P:defense response"/>
    <property type="evidence" value="ECO:0007669"/>
    <property type="project" value="UniProtKB-ARBA"/>
</dbReference>
<evidence type="ECO:0000256" key="12">
    <source>
        <dbReference type="ARBA" id="ARBA00022737"/>
    </source>
</evidence>
<keyword evidence="6" id="KW-0723">Serine/threonine-protein kinase</keyword>
<keyword evidence="13 22" id="KW-0547">Nucleotide-binding</keyword>
<keyword evidence="19" id="KW-0325">Glycoprotein</keyword>
<dbReference type="InterPro" id="IPR001611">
    <property type="entry name" value="Leu-rich_rpt"/>
</dbReference>
<dbReference type="FunFam" id="3.80.10.10:FF:000041">
    <property type="entry name" value="LRR receptor-like serine/threonine-protein kinase ERECTA"/>
    <property type="match status" value="1"/>
</dbReference>
<dbReference type="PROSITE" id="PS00108">
    <property type="entry name" value="PROTEIN_KINASE_ST"/>
    <property type="match status" value="1"/>
</dbReference>
<evidence type="ECO:0000256" key="18">
    <source>
        <dbReference type="ARBA" id="ARBA00023170"/>
    </source>
</evidence>
<dbReference type="PROSITE" id="PS50011">
    <property type="entry name" value="PROTEIN_KINASE_DOM"/>
    <property type="match status" value="1"/>
</dbReference>
<evidence type="ECO:0000256" key="23">
    <source>
        <dbReference type="SAM" id="Phobius"/>
    </source>
</evidence>
<evidence type="ECO:0000256" key="11">
    <source>
        <dbReference type="ARBA" id="ARBA00022729"/>
    </source>
</evidence>
<keyword evidence="8" id="KW-0433">Leucine-rich repeat</keyword>
<dbReference type="InterPro" id="IPR008271">
    <property type="entry name" value="Ser/Thr_kinase_AS"/>
</dbReference>
<keyword evidence="15 22" id="KW-0067">ATP-binding</keyword>
<comment type="subcellular location">
    <subcellularLocation>
        <location evidence="1">Cell membrane</location>
        <topology evidence="1">Single-pass membrane protein</topology>
    </subcellularLocation>
    <subcellularLocation>
        <location evidence="2">Membrane</location>
        <topology evidence="2">Single-pass type I membrane protein</topology>
    </subcellularLocation>
</comment>
<reference evidence="26" key="1">
    <citation type="submission" date="2024-07" db="EMBL/GenBank/DDBJ databases">
        <title>Two chromosome-level genome assemblies of Korean endemic species Abeliophyllum distichum and Forsythia ovata (Oleaceae).</title>
        <authorList>
            <person name="Jang H."/>
        </authorList>
    </citation>
    <scope>NUCLEOTIDE SEQUENCE [LARGE SCALE GENOMIC DNA]</scope>
</reference>
<dbReference type="FunFam" id="3.80.10.10:FF:000288">
    <property type="entry name" value="LRR receptor-like serine/threonine-protein kinase EFR"/>
    <property type="match status" value="1"/>
</dbReference>
<dbReference type="InterPro" id="IPR032675">
    <property type="entry name" value="LRR_dom_sf"/>
</dbReference>
<keyword evidence="10 23" id="KW-0812">Transmembrane</keyword>
<evidence type="ECO:0000256" key="4">
    <source>
        <dbReference type="ARBA" id="ARBA00012513"/>
    </source>
</evidence>
<dbReference type="FunFam" id="3.80.10.10:FF:000565">
    <property type="entry name" value="Leucine-rich repeat receptor-like kinase protein FLORAL ORGAN NUMBER1"/>
    <property type="match status" value="1"/>
</dbReference>
<dbReference type="PANTHER" id="PTHR48053:SF37">
    <property type="entry name" value="LEUCINE-RICH REPEAT PROTEIN KINASE FAMILY PROTEIN"/>
    <property type="match status" value="1"/>
</dbReference>
<evidence type="ECO:0000256" key="9">
    <source>
        <dbReference type="ARBA" id="ARBA00022679"/>
    </source>
</evidence>
<keyword evidence="12" id="KW-0677">Repeat</keyword>
<evidence type="ECO:0000256" key="5">
    <source>
        <dbReference type="ARBA" id="ARBA00022475"/>
    </source>
</evidence>
<evidence type="ECO:0000256" key="17">
    <source>
        <dbReference type="ARBA" id="ARBA00023136"/>
    </source>
</evidence>
<keyword evidence="16 23" id="KW-1133">Transmembrane helix</keyword>
<dbReference type="InterPro" id="IPR013210">
    <property type="entry name" value="LRR_N_plant-typ"/>
</dbReference>
<proteinExistence type="inferred from homology"/>
<accession>A0ABD1X0E1</accession>
<dbReference type="Pfam" id="PF07714">
    <property type="entry name" value="PK_Tyr_Ser-Thr"/>
    <property type="match status" value="1"/>
</dbReference>
<evidence type="ECO:0000313" key="25">
    <source>
        <dbReference type="EMBL" id="KAL2555364.1"/>
    </source>
</evidence>
<keyword evidence="26" id="KW-1185">Reference proteome</keyword>
<dbReference type="InterPro" id="IPR003591">
    <property type="entry name" value="Leu-rich_rpt_typical-subtyp"/>
</dbReference>
<dbReference type="SUPFAM" id="SSF52058">
    <property type="entry name" value="L domain-like"/>
    <property type="match status" value="2"/>
</dbReference>
<evidence type="ECO:0000256" key="15">
    <source>
        <dbReference type="ARBA" id="ARBA00022840"/>
    </source>
</evidence>
<evidence type="ECO:0000256" key="19">
    <source>
        <dbReference type="ARBA" id="ARBA00023180"/>
    </source>
</evidence>
<dbReference type="SMART" id="SM00369">
    <property type="entry name" value="LRR_TYP"/>
    <property type="match status" value="8"/>
</dbReference>
<dbReference type="EC" id="2.7.11.1" evidence="4"/>
<dbReference type="Pfam" id="PF13855">
    <property type="entry name" value="LRR_8"/>
    <property type="match status" value="1"/>
</dbReference>
<dbReference type="InterPro" id="IPR001245">
    <property type="entry name" value="Ser-Thr/Tyr_kinase_cat_dom"/>
</dbReference>
<dbReference type="FunFam" id="3.30.200.20:FF:000432">
    <property type="entry name" value="LRR receptor-like serine/threonine-protein kinase EFR"/>
    <property type="match status" value="1"/>
</dbReference>
<dbReference type="GO" id="GO:0004674">
    <property type="term" value="F:protein serine/threonine kinase activity"/>
    <property type="evidence" value="ECO:0007669"/>
    <property type="project" value="UniProtKB-KW"/>
</dbReference>
<dbReference type="PROSITE" id="PS00107">
    <property type="entry name" value="PROTEIN_KINASE_ATP"/>
    <property type="match status" value="1"/>
</dbReference>
<dbReference type="InterPro" id="IPR017441">
    <property type="entry name" value="Protein_kinase_ATP_BS"/>
</dbReference>
<dbReference type="Gene3D" id="3.80.10.10">
    <property type="entry name" value="Ribonuclease Inhibitor"/>
    <property type="match status" value="5"/>
</dbReference>
<keyword evidence="17 23" id="KW-0472">Membrane</keyword>
<dbReference type="InterPro" id="IPR011009">
    <property type="entry name" value="Kinase-like_dom_sf"/>
</dbReference>
<sequence>MKAAVGEPVVNRKREDHSIARFHYSHPQAHQIPSTKRRKKPRIGASQSLANRYRLALVEFKNRITDDPFNFLNSWNESAHFCNWPGVVCSRRHQRITSLNLQHQKLTGFLSPYIGNLTFLNQLILDNNSFMGIIPQELGNLRRLRFLWLRNNSFDGEIPANLSTCSNLVEIRLSWNNLSGKLPTELGSLSKLRLIQAPRNNLVGEIPSTFGNASSLEFFGFSSNRLTGRIPNGFGQLNRLKYIGLSENRLSGFFPPTIFNLSSITTIFVPMNQLQGTLPSYIGNTLPNLYYLGISENQFNGTIPVSLSNLSNLEFLFIGGNKLTGNMPSFMNSHKLSKLDISGNHLGSGESTDLIFISSLTNASNLNELGLSDNNFGGVLPKSFRNLSTKLTGITVSNNQLSGSIPSWIENFENLTNIEMSGNKFTGNIPIEIGKLKFLQILDLSYNNFSGKIPTVLGNLSLLTKLHLDDNNFYGKIPFSLEMCQNLQGLNLSKNNLNGTIPSQVLSLSSLSLYLDLSHNHLDGELPIEVGNLDNLGELVVSRNKLSGEIPVTLSRCVKLEKLRMNENFFRGTIPSSLSTLRGLRFLDLSQNNLSGTVPEYLGSFDLQYLNLSFNSFEGVLPKEGIFRNATAVSVIGNPNLCVNTPEFQIPLCKNKSKSSKKFISSFTFKLTISLVCCILGLLLLCAFLFLYYSKKKKVPSSDSSGDTVLKLSYRSLFQATDGFSSANLVGTGSFSSVYKGFLDSTETVIAVKVFNLFRCGASKSFLVECETFKNIKHRNLVKVLTACSGFDNRGNDFKALVYEFMDNGSLDQWLHSNDEESKKLNVLQRLNIAIDIASALDYLHHHCHKTIIHCDLKPSNVLLDNQMVGHVGDFGLAKFLPTDDQSTSASSFGVRGSIGYMAPEYGMGSQVSTLGDVYSFGILLLEMFTGKSPIDHIFKDGRSLHSFVKAALPDRVAEIMDPVLVDECKSVEMNSNNELNEDYTNTHKLKECFVSVFEVGLACSVSTARERLRISDAANELLSIRKVVLGTEMYR</sequence>
<evidence type="ECO:0000256" key="2">
    <source>
        <dbReference type="ARBA" id="ARBA00004479"/>
    </source>
</evidence>
<dbReference type="SUPFAM" id="SSF56112">
    <property type="entry name" value="Protein kinase-like (PK-like)"/>
    <property type="match status" value="1"/>
</dbReference>
<dbReference type="GO" id="GO:0005886">
    <property type="term" value="C:plasma membrane"/>
    <property type="evidence" value="ECO:0007669"/>
    <property type="project" value="UniProtKB-SubCell"/>
</dbReference>
<evidence type="ECO:0000256" key="20">
    <source>
        <dbReference type="ARBA" id="ARBA00047899"/>
    </source>
</evidence>
<dbReference type="PANTHER" id="PTHR48053">
    <property type="entry name" value="LEUCINE RICH REPEAT FAMILY PROTEIN, EXPRESSED"/>
    <property type="match status" value="1"/>
</dbReference>
<dbReference type="InterPro" id="IPR000719">
    <property type="entry name" value="Prot_kinase_dom"/>
</dbReference>
<keyword evidence="5" id="KW-1003">Cell membrane</keyword>
<keyword evidence="11" id="KW-0732">Signal</keyword>
<dbReference type="AlphaFoldDB" id="A0ABD1X0E1"/>
<evidence type="ECO:0000256" key="13">
    <source>
        <dbReference type="ARBA" id="ARBA00022741"/>
    </source>
</evidence>
<dbReference type="Proteomes" id="UP001604277">
    <property type="component" value="Unassembled WGS sequence"/>
</dbReference>
<evidence type="ECO:0000256" key="1">
    <source>
        <dbReference type="ARBA" id="ARBA00004162"/>
    </source>
</evidence>
<comment type="caution">
    <text evidence="25">The sequence shown here is derived from an EMBL/GenBank/DDBJ whole genome shotgun (WGS) entry which is preliminary data.</text>
</comment>
<dbReference type="GO" id="GO:0051707">
    <property type="term" value="P:response to other organism"/>
    <property type="evidence" value="ECO:0007669"/>
    <property type="project" value="UniProtKB-ARBA"/>
</dbReference>
<protein>
    <recommendedName>
        <fullName evidence="4">non-specific serine/threonine protein kinase</fullName>
        <ecNumber evidence="4">2.7.11.1</ecNumber>
    </recommendedName>
</protein>
<evidence type="ECO:0000256" key="10">
    <source>
        <dbReference type="ARBA" id="ARBA00022692"/>
    </source>
</evidence>
<evidence type="ECO:0000256" key="22">
    <source>
        <dbReference type="PROSITE-ProRule" id="PRU10141"/>
    </source>
</evidence>
<dbReference type="Pfam" id="PF08263">
    <property type="entry name" value="LRRNT_2"/>
    <property type="match status" value="1"/>
</dbReference>
<keyword evidence="9" id="KW-0808">Transferase</keyword>
<evidence type="ECO:0000256" key="8">
    <source>
        <dbReference type="ARBA" id="ARBA00022614"/>
    </source>
</evidence>
<evidence type="ECO:0000256" key="16">
    <source>
        <dbReference type="ARBA" id="ARBA00022989"/>
    </source>
</evidence>
<evidence type="ECO:0000256" key="3">
    <source>
        <dbReference type="ARBA" id="ARBA00008684"/>
    </source>
</evidence>
<dbReference type="GO" id="GO:0005524">
    <property type="term" value="F:ATP binding"/>
    <property type="evidence" value="ECO:0007669"/>
    <property type="project" value="UniProtKB-UniRule"/>
</dbReference>
<dbReference type="FunFam" id="3.80.10.10:FF:000383">
    <property type="entry name" value="Leucine-rich repeat receptor protein kinase EMS1"/>
    <property type="match status" value="1"/>
</dbReference>
<dbReference type="Gene3D" id="1.10.510.10">
    <property type="entry name" value="Transferase(Phosphotransferase) domain 1"/>
    <property type="match status" value="1"/>
</dbReference>